<dbReference type="Proteomes" id="UP001432060">
    <property type="component" value="Chromosome"/>
</dbReference>
<dbReference type="Gene3D" id="1.20.5.1930">
    <property type="match status" value="1"/>
</dbReference>
<gene>
    <name evidence="6" type="ORF">OG515_20515</name>
</gene>
<feature type="transmembrane region" description="Helical" evidence="4">
    <location>
        <begin position="60"/>
        <end position="77"/>
    </location>
</feature>
<feature type="transmembrane region" description="Helical" evidence="4">
    <location>
        <begin position="173"/>
        <end position="191"/>
    </location>
</feature>
<feature type="transmembrane region" description="Helical" evidence="4">
    <location>
        <begin position="148"/>
        <end position="167"/>
    </location>
</feature>
<protein>
    <submittedName>
        <fullName evidence="6">Histidine kinase</fullName>
    </submittedName>
</protein>
<keyword evidence="1" id="KW-0808">Transferase</keyword>
<feature type="transmembrane region" description="Helical" evidence="4">
    <location>
        <begin position="123"/>
        <end position="141"/>
    </location>
</feature>
<evidence type="ECO:0000259" key="5">
    <source>
        <dbReference type="Pfam" id="PF07730"/>
    </source>
</evidence>
<organism evidence="6 7">
    <name type="scientific">Streptomyces melanogenes</name>
    <dbReference type="NCBI Taxonomy" id="67326"/>
    <lineage>
        <taxon>Bacteria</taxon>
        <taxon>Bacillati</taxon>
        <taxon>Actinomycetota</taxon>
        <taxon>Actinomycetes</taxon>
        <taxon>Kitasatosporales</taxon>
        <taxon>Streptomycetaceae</taxon>
        <taxon>Streptomyces</taxon>
    </lineage>
</organism>
<sequence length="420" mass="44943">MLGRIRRIGGWRRRWQARSRIQKMDLYTRNTMKAMLWFFMLTWGGLPLLAAGPRSALVTALSVALLVLNIAQCVVGTRRIGPAYDDYLGHGTFARRLLVAPVVLLGTGTALLAVLTAMDRRSVFPLLLTDLPIALMIPYALLVPARTFLLHCLGYAAVVVACFAAAGVRGMGLVAPLPMVVAAGALMLITVRPGAWGLRNMWQAEEARDVQARLAVAEERLRFGRDMHDVLGRNLAVIALKSELAVQLAERGRPEAVAQMIEVQRIAQESQREVREVVRGYREADLAVELDGARGVLEAAGIDCAVTGTAAGLPAGVQSALGWVVREATTNVLRHGNARRCAIKLAAGLAADGPAVTLVVENDGVPDRAPTTPGSGLAGLRERLAPMGGTLEAARTGERFLLTVTVPLHSAAELGEELTV</sequence>
<dbReference type="CDD" id="cd16917">
    <property type="entry name" value="HATPase_UhpB-NarQ-NarX-like"/>
    <property type="match status" value="1"/>
</dbReference>
<feature type="transmembrane region" description="Helical" evidence="4">
    <location>
        <begin position="97"/>
        <end position="117"/>
    </location>
</feature>
<evidence type="ECO:0000313" key="6">
    <source>
        <dbReference type="EMBL" id="WUT84405.1"/>
    </source>
</evidence>
<keyword evidence="2 6" id="KW-0418">Kinase</keyword>
<reference evidence="6" key="1">
    <citation type="submission" date="2022-10" db="EMBL/GenBank/DDBJ databases">
        <title>The complete genomes of actinobacterial strains from the NBC collection.</title>
        <authorList>
            <person name="Joergensen T.S."/>
            <person name="Alvarez Arevalo M."/>
            <person name="Sterndorff E.B."/>
            <person name="Faurdal D."/>
            <person name="Vuksanovic O."/>
            <person name="Mourched A.-S."/>
            <person name="Charusanti P."/>
            <person name="Shaw S."/>
            <person name="Blin K."/>
            <person name="Weber T."/>
        </authorList>
    </citation>
    <scope>NUCLEOTIDE SEQUENCE</scope>
    <source>
        <strain evidence="6">NBC_00668</strain>
    </source>
</reference>
<accession>A0ABZ1XLK8</accession>
<dbReference type="Pfam" id="PF07730">
    <property type="entry name" value="HisKA_3"/>
    <property type="match status" value="1"/>
</dbReference>
<evidence type="ECO:0000256" key="2">
    <source>
        <dbReference type="ARBA" id="ARBA00022777"/>
    </source>
</evidence>
<dbReference type="PANTHER" id="PTHR24421:SF63">
    <property type="entry name" value="SENSOR HISTIDINE KINASE DESK"/>
    <property type="match status" value="1"/>
</dbReference>
<evidence type="ECO:0000313" key="7">
    <source>
        <dbReference type="Proteomes" id="UP001432060"/>
    </source>
</evidence>
<name>A0ABZ1XLK8_9ACTN</name>
<dbReference type="InterPro" id="IPR011712">
    <property type="entry name" value="Sig_transdc_His_kin_sub3_dim/P"/>
</dbReference>
<keyword evidence="4" id="KW-0812">Transmembrane</keyword>
<dbReference type="Gene3D" id="3.30.565.10">
    <property type="entry name" value="Histidine kinase-like ATPase, C-terminal domain"/>
    <property type="match status" value="1"/>
</dbReference>
<keyword evidence="3" id="KW-0902">Two-component regulatory system</keyword>
<dbReference type="EMBL" id="CP109019">
    <property type="protein sequence ID" value="WUT84405.1"/>
    <property type="molecule type" value="Genomic_DNA"/>
</dbReference>
<dbReference type="InterPro" id="IPR036890">
    <property type="entry name" value="HATPase_C_sf"/>
</dbReference>
<dbReference type="InterPro" id="IPR050482">
    <property type="entry name" value="Sensor_HK_TwoCompSys"/>
</dbReference>
<dbReference type="RefSeq" id="WP_329400755.1">
    <property type="nucleotide sequence ID" value="NZ_CP109019.1"/>
</dbReference>
<evidence type="ECO:0000256" key="4">
    <source>
        <dbReference type="SAM" id="Phobius"/>
    </source>
</evidence>
<keyword evidence="4" id="KW-1133">Transmembrane helix</keyword>
<feature type="domain" description="Signal transduction histidine kinase subgroup 3 dimerisation and phosphoacceptor" evidence="5">
    <location>
        <begin position="219"/>
        <end position="286"/>
    </location>
</feature>
<evidence type="ECO:0000256" key="3">
    <source>
        <dbReference type="ARBA" id="ARBA00023012"/>
    </source>
</evidence>
<dbReference type="SUPFAM" id="SSF55874">
    <property type="entry name" value="ATPase domain of HSP90 chaperone/DNA topoisomerase II/histidine kinase"/>
    <property type="match status" value="1"/>
</dbReference>
<keyword evidence="7" id="KW-1185">Reference proteome</keyword>
<keyword evidence="4" id="KW-0472">Membrane</keyword>
<dbReference type="PANTHER" id="PTHR24421">
    <property type="entry name" value="NITRATE/NITRITE SENSOR PROTEIN NARX-RELATED"/>
    <property type="match status" value="1"/>
</dbReference>
<dbReference type="GO" id="GO:0016301">
    <property type="term" value="F:kinase activity"/>
    <property type="evidence" value="ECO:0007669"/>
    <property type="project" value="UniProtKB-KW"/>
</dbReference>
<proteinExistence type="predicted"/>
<evidence type="ECO:0000256" key="1">
    <source>
        <dbReference type="ARBA" id="ARBA00022679"/>
    </source>
</evidence>